<accession>A0A4Q8XYC4</accession>
<evidence type="ECO:0000256" key="1">
    <source>
        <dbReference type="SAM" id="Phobius"/>
    </source>
</evidence>
<reference evidence="2 3" key="1">
    <citation type="submission" date="2019-02" db="EMBL/GenBank/DDBJ databases">
        <title>The genomic architecture of introgression among sibling species of bacteria.</title>
        <authorList>
            <person name="Cavassim M.I.A."/>
            <person name="Moeskjaer S."/>
            <person name="Moslemi C."/>
            <person name="Fields B."/>
            <person name="Bachmann A."/>
            <person name="Vilhjalmsson B."/>
            <person name="Schierup M.H."/>
            <person name="Young J.P.W."/>
            <person name="Andersen S.U."/>
        </authorList>
    </citation>
    <scope>NUCLEOTIDE SEQUENCE [LARGE SCALE GENOMIC DNA]</scope>
    <source>
        <strain evidence="2 3">SM145A</strain>
    </source>
</reference>
<comment type="caution">
    <text evidence="2">The sequence shown here is derived from an EMBL/GenBank/DDBJ whole genome shotgun (WGS) entry which is preliminary data.</text>
</comment>
<dbReference type="Proteomes" id="UP000293652">
    <property type="component" value="Unassembled WGS sequence"/>
</dbReference>
<keyword evidence="1" id="KW-0812">Transmembrane</keyword>
<keyword evidence="1" id="KW-1133">Transmembrane helix</keyword>
<feature type="transmembrane region" description="Helical" evidence="1">
    <location>
        <begin position="58"/>
        <end position="77"/>
    </location>
</feature>
<dbReference type="AlphaFoldDB" id="A0A4Q8XYC4"/>
<keyword evidence="1" id="KW-0472">Membrane</keyword>
<sequence>MLARAAIERHRAGTWFCAEGGTLQQLDRLGTPSPASPLSDRVTMARHSTGERFPMNNLIWLVGAVVIVLAILSFFGFR</sequence>
<proteinExistence type="predicted"/>
<protein>
    <submittedName>
        <fullName evidence="2">Uncharacterized protein</fullName>
    </submittedName>
</protein>
<organism evidence="2 3">
    <name type="scientific">Rhizobium leguminosarum</name>
    <dbReference type="NCBI Taxonomy" id="384"/>
    <lineage>
        <taxon>Bacteria</taxon>
        <taxon>Pseudomonadati</taxon>
        <taxon>Pseudomonadota</taxon>
        <taxon>Alphaproteobacteria</taxon>
        <taxon>Hyphomicrobiales</taxon>
        <taxon>Rhizobiaceae</taxon>
        <taxon>Rhizobium/Agrobacterium group</taxon>
        <taxon>Rhizobium</taxon>
    </lineage>
</organism>
<evidence type="ECO:0000313" key="2">
    <source>
        <dbReference type="EMBL" id="TAX71939.1"/>
    </source>
</evidence>
<gene>
    <name evidence="2" type="ORF">ELI03_09405</name>
</gene>
<dbReference type="EMBL" id="SIPC01000001">
    <property type="protein sequence ID" value="TAX71939.1"/>
    <property type="molecule type" value="Genomic_DNA"/>
</dbReference>
<evidence type="ECO:0000313" key="3">
    <source>
        <dbReference type="Proteomes" id="UP000293652"/>
    </source>
</evidence>
<name>A0A4Q8XYC4_RHILE</name>